<dbReference type="RefSeq" id="WP_106660641.1">
    <property type="nucleotide sequence ID" value="NZ_PJEO01000052.1"/>
</dbReference>
<evidence type="ECO:0000313" key="4">
    <source>
        <dbReference type="Proteomes" id="UP000233435"/>
    </source>
</evidence>
<keyword evidence="2" id="KW-0325">Glycoprotein</keyword>
<organism evidence="3 4">
    <name type="scientific">Confluentibacter flavum</name>
    <dbReference type="NCBI Taxonomy" id="1909700"/>
    <lineage>
        <taxon>Bacteria</taxon>
        <taxon>Pseudomonadati</taxon>
        <taxon>Bacteroidota</taxon>
        <taxon>Flavobacteriia</taxon>
        <taxon>Flavobacteriales</taxon>
        <taxon>Flavobacteriaceae</taxon>
        <taxon>Confluentibacter</taxon>
    </lineage>
</organism>
<comment type="caution">
    <text evidence="3">The sequence shown here is derived from an EMBL/GenBank/DDBJ whole genome shotgun (WGS) entry which is preliminary data.</text>
</comment>
<dbReference type="PROSITE" id="PS51257">
    <property type="entry name" value="PROKAR_LIPOPROTEIN"/>
    <property type="match status" value="1"/>
</dbReference>
<protein>
    <recommendedName>
        <fullName evidence="5">Pectate lyase</fullName>
    </recommendedName>
</protein>
<evidence type="ECO:0000313" key="3">
    <source>
        <dbReference type="EMBL" id="PKQ44061.1"/>
    </source>
</evidence>
<dbReference type="Gene3D" id="2.160.20.10">
    <property type="entry name" value="Single-stranded right-handed beta-helix, Pectin lyase-like"/>
    <property type="match status" value="1"/>
</dbReference>
<dbReference type="InterPro" id="IPR012334">
    <property type="entry name" value="Pectin_lyas_fold"/>
</dbReference>
<gene>
    <name evidence="3" type="ORF">CSW08_14745</name>
</gene>
<dbReference type="PANTHER" id="PTHR42970">
    <property type="entry name" value="PECTATE LYASE C-RELATED"/>
    <property type="match status" value="1"/>
</dbReference>
<dbReference type="SUPFAM" id="SSF51126">
    <property type="entry name" value="Pectin lyase-like"/>
    <property type="match status" value="1"/>
</dbReference>
<evidence type="ECO:0008006" key="5">
    <source>
        <dbReference type="Google" id="ProtNLM"/>
    </source>
</evidence>
<dbReference type="AlphaFoldDB" id="A0A2N3HGG4"/>
<keyword evidence="1" id="KW-0479">Metal-binding</keyword>
<keyword evidence="4" id="KW-1185">Reference proteome</keyword>
<proteinExistence type="predicted"/>
<dbReference type="EMBL" id="PJEO01000052">
    <property type="protein sequence ID" value="PKQ44061.1"/>
    <property type="molecule type" value="Genomic_DNA"/>
</dbReference>
<dbReference type="PANTHER" id="PTHR42970:SF1">
    <property type="entry name" value="PECTATE LYASE C-RELATED"/>
    <property type="match status" value="1"/>
</dbReference>
<name>A0A2N3HGG4_9FLAO</name>
<dbReference type="Proteomes" id="UP000233435">
    <property type="component" value="Unassembled WGS sequence"/>
</dbReference>
<dbReference type="InterPro" id="IPR052063">
    <property type="entry name" value="Polysaccharide_Lyase_1"/>
</dbReference>
<evidence type="ECO:0000256" key="1">
    <source>
        <dbReference type="ARBA" id="ARBA00022723"/>
    </source>
</evidence>
<reference evidence="3 4" key="1">
    <citation type="submission" date="2017-12" db="EMBL/GenBank/DDBJ databases">
        <title>Confluentibacter flavum sp. nov., isolated from the saline lake.</title>
        <authorList>
            <person name="Yu L."/>
        </authorList>
    </citation>
    <scope>NUCLEOTIDE SEQUENCE [LARGE SCALE GENOMIC DNA]</scope>
    <source>
        <strain evidence="3 4">3B</strain>
    </source>
</reference>
<dbReference type="OrthoDB" id="8737820at2"/>
<evidence type="ECO:0000256" key="2">
    <source>
        <dbReference type="ARBA" id="ARBA00023180"/>
    </source>
</evidence>
<dbReference type="GO" id="GO:0046872">
    <property type="term" value="F:metal ion binding"/>
    <property type="evidence" value="ECO:0007669"/>
    <property type="project" value="UniProtKB-KW"/>
</dbReference>
<accession>A0A2N3HGG4</accession>
<dbReference type="InterPro" id="IPR011050">
    <property type="entry name" value="Pectin_lyase_fold/virulence"/>
</dbReference>
<sequence length="544" mass="59970">MKIISKFTASTYAMLTCYLILLLFSSCNRDELFDERALLSEDPTEIDKKKKPLPEVTAEDTPEDVMDNVAIELKAFPSAYGGGSNTTGGRGGVLVVVNTLEVSAPLTYDAVNDIYRGGLQHALEDKLGGRPRTIIFTVSGNINLSGLNNKRILSSNNDITILGQSAPLGGITLHDGYIYMYKSNNLVMRYIRSRPRITQGNPIPDEPNSGIQAGGDNIIIDHCSVSWGGNKALVLGGNENTSGGFGQTVQRCSVSDSHTYMQVSSQNPAIFPDRGNLSIYHNMFARGGNRTPNTGGTGGYIDVINNVIQSGGTKLIVVQYSDNAKVNADRNYYKIPQDWIKTNEFQMNGGSVSAQNPTGAYFEKLQLHSRGNYYENNNGVILNGSENIDKNDNSVIWTYRMGSKNIPQYTPIDTNYLVEDEFDGIPNKPPFMSAVQAYESIIGNSDVGANRYIDNDGNVRFYMDSWDADLIAGIKANRMAEYKNSANWILPVIPSNKRPDNWSSIGDGIPDFWRAMNMPEGAKYNDLATNGYTWIEVFYNKVDL</sequence>